<dbReference type="Proteomes" id="UP000006329">
    <property type="component" value="Unassembled WGS sequence"/>
</dbReference>
<proteinExistence type="predicted"/>
<accession>A0A0E2BA50</accession>
<evidence type="ECO:0000313" key="1">
    <source>
        <dbReference type="EMBL" id="EKO31764.1"/>
    </source>
</evidence>
<comment type="caution">
    <text evidence="1">The sequence shown here is derived from an EMBL/GenBank/DDBJ whole genome shotgun (WGS) entry which is preliminary data.</text>
</comment>
<gene>
    <name evidence="1" type="ORF">LEP1GSC179_0543</name>
</gene>
<keyword evidence="2" id="KW-1185">Reference proteome</keyword>
<protein>
    <submittedName>
        <fullName evidence="1">Uncharacterized protein</fullName>
    </submittedName>
</protein>
<name>A0A0E2BA50_9LEPT</name>
<reference evidence="1" key="1">
    <citation type="submission" date="2012-10" db="EMBL/GenBank/DDBJ databases">
        <authorList>
            <person name="Harkins D.M."/>
            <person name="Durkin A.S."/>
            <person name="Brinkac L.M."/>
            <person name="Haft D.H."/>
            <person name="Selengut J.D."/>
            <person name="Sanka R."/>
            <person name="DePew J."/>
            <person name="Purushe J."/>
            <person name="Matthias M.A."/>
            <person name="Vinetz J.M."/>
            <person name="Sutton G.G."/>
            <person name="Nierman W.C."/>
            <person name="Fouts D.E."/>
        </authorList>
    </citation>
    <scope>NUCLEOTIDE SEQUENCE [LARGE SCALE GENOMIC DNA]</scope>
    <source>
        <strain evidence="1">MOR084</strain>
    </source>
</reference>
<dbReference type="EMBL" id="AHON02000088">
    <property type="protein sequence ID" value="EKO31764.1"/>
    <property type="molecule type" value="Genomic_DNA"/>
</dbReference>
<evidence type="ECO:0000313" key="2">
    <source>
        <dbReference type="Proteomes" id="UP000006329"/>
    </source>
</evidence>
<organism evidence="1 2">
    <name type="scientific">Leptospira santarosai str. MOR084</name>
    <dbReference type="NCBI Taxonomy" id="1049984"/>
    <lineage>
        <taxon>Bacteria</taxon>
        <taxon>Pseudomonadati</taxon>
        <taxon>Spirochaetota</taxon>
        <taxon>Spirochaetia</taxon>
        <taxon>Leptospirales</taxon>
        <taxon>Leptospiraceae</taxon>
        <taxon>Leptospira</taxon>
    </lineage>
</organism>
<dbReference type="AlphaFoldDB" id="A0A0E2BA50"/>
<sequence>MKKFRSFCWIVVETIPGTKLKRSDMADLPRHNPKIDLTEVSFIKR</sequence>